<evidence type="ECO:0000313" key="3">
    <source>
        <dbReference type="EMBL" id="CAL4188958.1"/>
    </source>
</evidence>
<dbReference type="InterPro" id="IPR013087">
    <property type="entry name" value="Znf_C2H2_type"/>
</dbReference>
<dbReference type="InterPro" id="IPR004875">
    <property type="entry name" value="DDE_SF_endonuclease_dom"/>
</dbReference>
<organism evidence="3 4">
    <name type="scientific">Meganyctiphanes norvegica</name>
    <name type="common">Northern krill</name>
    <name type="synonym">Thysanopoda norvegica</name>
    <dbReference type="NCBI Taxonomy" id="48144"/>
    <lineage>
        <taxon>Eukaryota</taxon>
        <taxon>Metazoa</taxon>
        <taxon>Ecdysozoa</taxon>
        <taxon>Arthropoda</taxon>
        <taxon>Crustacea</taxon>
        <taxon>Multicrustacea</taxon>
        <taxon>Malacostraca</taxon>
        <taxon>Eumalacostraca</taxon>
        <taxon>Eucarida</taxon>
        <taxon>Euphausiacea</taxon>
        <taxon>Euphausiidae</taxon>
        <taxon>Meganyctiphanes</taxon>
    </lineage>
</organism>
<dbReference type="Gene3D" id="3.30.420.10">
    <property type="entry name" value="Ribonuclease H-like superfamily/Ribonuclease H"/>
    <property type="match status" value="1"/>
</dbReference>
<gene>
    <name evidence="3" type="ORF">MNOR_LOCUS36347</name>
</gene>
<dbReference type="PROSITE" id="PS00028">
    <property type="entry name" value="ZINC_FINGER_C2H2_1"/>
    <property type="match status" value="1"/>
</dbReference>
<name>A0AAV2SE64_MEGNR</name>
<dbReference type="GO" id="GO:0005634">
    <property type="term" value="C:nucleus"/>
    <property type="evidence" value="ECO:0007669"/>
    <property type="project" value="TreeGrafter"/>
</dbReference>
<keyword evidence="1" id="KW-0862">Zinc</keyword>
<sequence length="320" mass="36825">GEYDSEQITAEMTYSVTAVSKPVVEEVEDSNNNNGEFKCMECNRTYKDAGNLKNHQFVHRNDFKMWTRKVHEGDTNIFLASNGWLNRLTKRSDFKSKIMYGEKGSADEPAAQAFVKAFYQTLLTDFKHLSYGKVLEIVMNFDEFGWIIKILPKRSYLHSDTPVKAKKPTKARVTVLIGCSAAGLKFKPLVIGKSIRPLCFRSMNMADLPVHYYHQDSAWMSSELFTDYFNEEIVPTIKKNFPQQRVIVTMDNATCHPPTLNDIDDLIDVQFLPPNTTSLIQPCDQQVIFSLKSRVRNVYFTKLLTYVRTHPEADNPYQDF</sequence>
<evidence type="ECO:0000259" key="2">
    <source>
        <dbReference type="PROSITE" id="PS50157"/>
    </source>
</evidence>
<proteinExistence type="predicted"/>
<dbReference type="AlphaFoldDB" id="A0AAV2SE64"/>
<keyword evidence="1" id="KW-0479">Metal-binding</keyword>
<keyword evidence="1" id="KW-0863">Zinc-finger</keyword>
<feature type="non-terminal residue" evidence="3">
    <location>
        <position position="1"/>
    </location>
</feature>
<evidence type="ECO:0000256" key="1">
    <source>
        <dbReference type="PROSITE-ProRule" id="PRU00042"/>
    </source>
</evidence>
<dbReference type="GO" id="GO:0008270">
    <property type="term" value="F:zinc ion binding"/>
    <property type="evidence" value="ECO:0007669"/>
    <property type="project" value="UniProtKB-KW"/>
</dbReference>
<dbReference type="Proteomes" id="UP001497623">
    <property type="component" value="Unassembled WGS sequence"/>
</dbReference>
<protein>
    <recommendedName>
        <fullName evidence="2">C2H2-type domain-containing protein</fullName>
    </recommendedName>
</protein>
<feature type="domain" description="C2H2-type" evidence="2">
    <location>
        <begin position="37"/>
        <end position="64"/>
    </location>
</feature>
<dbReference type="Pfam" id="PF03184">
    <property type="entry name" value="DDE_1"/>
    <property type="match status" value="1"/>
</dbReference>
<accession>A0AAV2SE64</accession>
<dbReference type="PANTHER" id="PTHR19303:SF73">
    <property type="entry name" value="PROTEIN PDC2"/>
    <property type="match status" value="1"/>
</dbReference>
<dbReference type="InterPro" id="IPR036397">
    <property type="entry name" value="RNaseH_sf"/>
</dbReference>
<reference evidence="3 4" key="1">
    <citation type="submission" date="2024-05" db="EMBL/GenBank/DDBJ databases">
        <authorList>
            <person name="Wallberg A."/>
        </authorList>
    </citation>
    <scope>NUCLEOTIDE SEQUENCE [LARGE SCALE GENOMIC DNA]</scope>
</reference>
<dbReference type="SMART" id="SM00355">
    <property type="entry name" value="ZnF_C2H2"/>
    <property type="match status" value="1"/>
</dbReference>
<dbReference type="GO" id="GO:0003677">
    <property type="term" value="F:DNA binding"/>
    <property type="evidence" value="ECO:0007669"/>
    <property type="project" value="TreeGrafter"/>
</dbReference>
<dbReference type="PANTHER" id="PTHR19303">
    <property type="entry name" value="TRANSPOSON"/>
    <property type="match status" value="1"/>
</dbReference>
<keyword evidence="4" id="KW-1185">Reference proteome</keyword>
<dbReference type="InterPro" id="IPR050863">
    <property type="entry name" value="CenT-Element_Derived"/>
</dbReference>
<comment type="caution">
    <text evidence="3">The sequence shown here is derived from an EMBL/GenBank/DDBJ whole genome shotgun (WGS) entry which is preliminary data.</text>
</comment>
<dbReference type="PROSITE" id="PS50157">
    <property type="entry name" value="ZINC_FINGER_C2H2_2"/>
    <property type="match status" value="1"/>
</dbReference>
<dbReference type="EMBL" id="CAXKWB010065665">
    <property type="protein sequence ID" value="CAL4188958.1"/>
    <property type="molecule type" value="Genomic_DNA"/>
</dbReference>
<evidence type="ECO:0000313" key="4">
    <source>
        <dbReference type="Proteomes" id="UP001497623"/>
    </source>
</evidence>